<evidence type="ECO:0000313" key="2">
    <source>
        <dbReference type="EMBL" id="QHU21233.1"/>
    </source>
</evidence>
<evidence type="ECO:0000256" key="1">
    <source>
        <dbReference type="SAM" id="MobiDB-lite"/>
    </source>
</evidence>
<dbReference type="EMBL" id="MN740989">
    <property type="protein sequence ID" value="QHU21233.1"/>
    <property type="molecule type" value="Genomic_DNA"/>
</dbReference>
<accession>A0A6C0KVF6</accession>
<name>A0A6C0KVF6_9ZZZZ</name>
<feature type="region of interest" description="Disordered" evidence="1">
    <location>
        <begin position="46"/>
        <end position="75"/>
    </location>
</feature>
<protein>
    <submittedName>
        <fullName evidence="2">Uncharacterized protein</fullName>
    </submittedName>
</protein>
<dbReference type="AlphaFoldDB" id="A0A6C0KVF6"/>
<feature type="compositionally biased region" description="Basic and acidic residues" evidence="1">
    <location>
        <begin position="62"/>
        <end position="75"/>
    </location>
</feature>
<organism evidence="2">
    <name type="scientific">viral metagenome</name>
    <dbReference type="NCBI Taxonomy" id="1070528"/>
    <lineage>
        <taxon>unclassified sequences</taxon>
        <taxon>metagenomes</taxon>
        <taxon>organismal metagenomes</taxon>
    </lineage>
</organism>
<proteinExistence type="predicted"/>
<reference evidence="2" key="1">
    <citation type="journal article" date="2020" name="Nature">
        <title>Giant virus diversity and host interactions through global metagenomics.</title>
        <authorList>
            <person name="Schulz F."/>
            <person name="Roux S."/>
            <person name="Paez-Espino D."/>
            <person name="Jungbluth S."/>
            <person name="Walsh D.A."/>
            <person name="Denef V.J."/>
            <person name="McMahon K.D."/>
            <person name="Konstantinidis K.T."/>
            <person name="Eloe-Fadrosh E.A."/>
            <person name="Kyrpides N.C."/>
            <person name="Woyke T."/>
        </authorList>
    </citation>
    <scope>NUCLEOTIDE SEQUENCE</scope>
    <source>
        <strain evidence="2">GVMAG-S-3300013094-109</strain>
    </source>
</reference>
<sequence length="75" mass="9048">MILSDFMLNIKKLLYYLYIIMFCFSKICQSKKTKVSTDPLDCSMHNDYNPQEKKHSQISIVRLEKENKNRQRDNK</sequence>